<gene>
    <name evidence="1" type="ORF">ACJRO7_032921</name>
</gene>
<name>A0ABD3JLF7_EUCGL</name>
<sequence>MEKQSASLHLASAFLAMEPTNCVMSHARSLGGGSVTVDVQRFIWDHCISRARLVLEIESNCDDDENAVKENVRALKYISFLFPD</sequence>
<proteinExistence type="predicted"/>
<keyword evidence="2" id="KW-1185">Reference proteome</keyword>
<dbReference type="AlphaFoldDB" id="A0ABD3JLF7"/>
<accession>A0ABD3JLF7</accession>
<reference evidence="1 2" key="1">
    <citation type="submission" date="2024-11" db="EMBL/GenBank/DDBJ databases">
        <title>Chromosome-level genome assembly of Eucalyptus globulus Labill. provides insights into its genome evolution.</title>
        <authorList>
            <person name="Li X."/>
        </authorList>
    </citation>
    <scope>NUCLEOTIDE SEQUENCE [LARGE SCALE GENOMIC DNA]</scope>
    <source>
        <strain evidence="1">CL2024</strain>
        <tissue evidence="1">Fresh tender leaves</tissue>
    </source>
</reference>
<evidence type="ECO:0000313" key="2">
    <source>
        <dbReference type="Proteomes" id="UP001634007"/>
    </source>
</evidence>
<feature type="non-terminal residue" evidence="1">
    <location>
        <position position="84"/>
    </location>
</feature>
<evidence type="ECO:0000313" key="1">
    <source>
        <dbReference type="EMBL" id="KAL3728248.1"/>
    </source>
</evidence>
<comment type="caution">
    <text evidence="1">The sequence shown here is derived from an EMBL/GenBank/DDBJ whole genome shotgun (WGS) entry which is preliminary data.</text>
</comment>
<dbReference type="EMBL" id="JBJKBG010000008">
    <property type="protein sequence ID" value="KAL3728248.1"/>
    <property type="molecule type" value="Genomic_DNA"/>
</dbReference>
<dbReference type="Proteomes" id="UP001634007">
    <property type="component" value="Unassembled WGS sequence"/>
</dbReference>
<organism evidence="1 2">
    <name type="scientific">Eucalyptus globulus</name>
    <name type="common">Tasmanian blue gum</name>
    <dbReference type="NCBI Taxonomy" id="34317"/>
    <lineage>
        <taxon>Eukaryota</taxon>
        <taxon>Viridiplantae</taxon>
        <taxon>Streptophyta</taxon>
        <taxon>Embryophyta</taxon>
        <taxon>Tracheophyta</taxon>
        <taxon>Spermatophyta</taxon>
        <taxon>Magnoliopsida</taxon>
        <taxon>eudicotyledons</taxon>
        <taxon>Gunneridae</taxon>
        <taxon>Pentapetalae</taxon>
        <taxon>rosids</taxon>
        <taxon>malvids</taxon>
        <taxon>Myrtales</taxon>
        <taxon>Myrtaceae</taxon>
        <taxon>Myrtoideae</taxon>
        <taxon>Eucalypteae</taxon>
        <taxon>Eucalyptus</taxon>
    </lineage>
</organism>
<protein>
    <submittedName>
        <fullName evidence="1">Uncharacterized protein</fullName>
    </submittedName>
</protein>